<gene>
    <name evidence="2" type="ORF">GN234_11240</name>
</gene>
<evidence type="ECO:0000313" key="3">
    <source>
        <dbReference type="Proteomes" id="UP000509545"/>
    </source>
</evidence>
<evidence type="ECO:0000313" key="2">
    <source>
        <dbReference type="EMBL" id="QKS82488.1"/>
    </source>
</evidence>
<dbReference type="PROSITE" id="PS51257">
    <property type="entry name" value="PROKAR_LIPOPROTEIN"/>
    <property type="match status" value="1"/>
</dbReference>
<dbReference type="EMBL" id="CP048810">
    <property type="protein sequence ID" value="QKS82488.1"/>
    <property type="molecule type" value="Genomic_DNA"/>
</dbReference>
<protein>
    <recommendedName>
        <fullName evidence="4">Lipoprotein</fullName>
    </recommendedName>
</protein>
<dbReference type="KEGG" id="pbz:GN234_11240"/>
<feature type="compositionally biased region" description="Basic and acidic residues" evidence="1">
    <location>
        <begin position="98"/>
        <end position="132"/>
    </location>
</feature>
<organism evidence="2 3">
    <name type="scientific">Pseudomonas bijieensis</name>
    <dbReference type="NCBI Taxonomy" id="2681983"/>
    <lineage>
        <taxon>Bacteria</taxon>
        <taxon>Pseudomonadati</taxon>
        <taxon>Pseudomonadota</taxon>
        <taxon>Gammaproteobacteria</taxon>
        <taxon>Pseudomonadales</taxon>
        <taxon>Pseudomonadaceae</taxon>
        <taxon>Pseudomonas</taxon>
    </lineage>
</organism>
<evidence type="ECO:0008006" key="4">
    <source>
        <dbReference type="Google" id="ProtNLM"/>
    </source>
</evidence>
<reference evidence="2 3" key="1">
    <citation type="submission" date="2020-02" db="EMBL/GenBank/DDBJ databases">
        <authorList>
            <person name="Liang J."/>
        </authorList>
    </citation>
    <scope>NUCLEOTIDE SEQUENCE [LARGE SCALE GENOMIC DNA]</scope>
    <source>
        <strain evidence="2 3">L22-9</strain>
    </source>
</reference>
<accession>A0A6N1CBI9</accession>
<dbReference type="Proteomes" id="UP000509545">
    <property type="component" value="Chromosome"/>
</dbReference>
<feature type="region of interest" description="Disordered" evidence="1">
    <location>
        <begin position="93"/>
        <end position="132"/>
    </location>
</feature>
<keyword evidence="3" id="KW-1185">Reference proteome</keyword>
<sequence length="132" mass="15066">MYRRLLLIAFLGLTLSACVPYYDGDSSYYRSEVYTSPAPVYYGYGGGSYYSAPRGYYAPRYYQPAPRYYSAPRYYQPGPRYYSPPRAAYRSYPNRGGWDGHNRGGWNDDRGGGRGGRDHRGRGDHDGRGGHR</sequence>
<evidence type="ECO:0000256" key="1">
    <source>
        <dbReference type="SAM" id="MobiDB-lite"/>
    </source>
</evidence>
<dbReference type="RefSeq" id="WP_109755902.1">
    <property type="nucleotide sequence ID" value="NZ_CP048810.1"/>
</dbReference>
<name>A0A6N1CBI9_9PSED</name>
<proteinExistence type="predicted"/>
<dbReference type="AlphaFoldDB" id="A0A6N1CBI9"/>